<sequence length="139" mass="15759">MVWRTLIGQHPTGHQGLFVSKPGYDALACDPTNHSQWMFSSAAGRMANILQAGTSNLDQVVTIPDIGYYPWYYFDRYDPSAGQLAQEEAVYGGNYGFPRFQFQYLNRAQFRIAKLRPDLDPNAVPGYFRYVVLTLPIKA</sequence>
<proteinExistence type="predicted"/>
<evidence type="ECO:0000313" key="3">
    <source>
        <dbReference type="Proteomes" id="UP000008207"/>
    </source>
</evidence>
<dbReference type="STRING" id="460265.Mnod_4056"/>
<reference evidence="2 3" key="1">
    <citation type="submission" date="2009-01" db="EMBL/GenBank/DDBJ databases">
        <title>Complete sequence of chromosome of Methylobacterium nodulans ORS 2060.</title>
        <authorList>
            <consortium name="US DOE Joint Genome Institute"/>
            <person name="Lucas S."/>
            <person name="Copeland A."/>
            <person name="Lapidus A."/>
            <person name="Glavina del Rio T."/>
            <person name="Dalin E."/>
            <person name="Tice H."/>
            <person name="Bruce D."/>
            <person name="Goodwin L."/>
            <person name="Pitluck S."/>
            <person name="Sims D."/>
            <person name="Brettin T."/>
            <person name="Detter J.C."/>
            <person name="Han C."/>
            <person name="Larimer F."/>
            <person name="Land M."/>
            <person name="Hauser L."/>
            <person name="Kyrpides N."/>
            <person name="Ivanova N."/>
            <person name="Marx C.J."/>
            <person name="Richardson P."/>
        </authorList>
    </citation>
    <scope>NUCLEOTIDE SEQUENCE [LARGE SCALE GENOMIC DNA]</scope>
    <source>
        <strain evidence="3">LMG 21967 / CNCM I-2342 / ORS 2060</strain>
        <strain evidence="2">ORS 2060</strain>
    </source>
</reference>
<dbReference type="RefSeq" id="WP_015930584.1">
    <property type="nucleotide sequence ID" value="NC_011894.1"/>
</dbReference>
<dbReference type="Proteomes" id="UP000008207">
    <property type="component" value="Chromosome"/>
</dbReference>
<evidence type="ECO:0000313" key="1">
    <source>
        <dbReference type="EMBL" id="ACL58935.1"/>
    </source>
</evidence>
<dbReference type="AlphaFoldDB" id="B8IIL5"/>
<accession>B8IIL5</accession>
<evidence type="ECO:0000313" key="2">
    <source>
        <dbReference type="EMBL" id="ACL59892.1"/>
    </source>
</evidence>
<keyword evidence="3" id="KW-1185">Reference proteome</keyword>
<organism evidence="2 3">
    <name type="scientific">Methylobacterium nodulans (strain LMG 21967 / CNCM I-2342 / ORS 2060)</name>
    <dbReference type="NCBI Taxonomy" id="460265"/>
    <lineage>
        <taxon>Bacteria</taxon>
        <taxon>Pseudomonadati</taxon>
        <taxon>Pseudomonadota</taxon>
        <taxon>Alphaproteobacteria</taxon>
        <taxon>Hyphomicrobiales</taxon>
        <taxon>Methylobacteriaceae</taxon>
        <taxon>Methylobacterium</taxon>
    </lineage>
</organism>
<protein>
    <submittedName>
        <fullName evidence="2">Uncharacterized protein</fullName>
    </submittedName>
</protein>
<dbReference type="EMBL" id="CP001349">
    <property type="protein sequence ID" value="ACL59892.1"/>
    <property type="molecule type" value="Genomic_DNA"/>
</dbReference>
<name>B8IIL5_METNO</name>
<dbReference type="KEGG" id="mno:Mnod_5046"/>
<dbReference type="KEGG" id="mno:Mnod_4056"/>
<dbReference type="OrthoDB" id="8265578at2"/>
<dbReference type="HOGENOM" id="CLU_1842785_0_0_5"/>
<dbReference type="EMBL" id="CP001349">
    <property type="protein sequence ID" value="ACL58935.1"/>
    <property type="molecule type" value="Genomic_DNA"/>
</dbReference>
<gene>
    <name evidence="1" type="ordered locus">Mnod_4056</name>
    <name evidence="2" type="ordered locus">Mnod_5046</name>
</gene>